<dbReference type="EMBL" id="MK500340">
    <property type="protein sequence ID" value="QBK87022.1"/>
    <property type="molecule type" value="Genomic_DNA"/>
</dbReference>
<reference evidence="1" key="1">
    <citation type="journal article" date="2019" name="MBio">
        <title>Virus Genomes from Deep Sea Sediments Expand the Ocean Megavirome and Support Independent Origins of Viral Gigantism.</title>
        <authorList>
            <person name="Backstrom D."/>
            <person name="Yutin N."/>
            <person name="Jorgensen S.L."/>
            <person name="Dharamshi J."/>
            <person name="Homa F."/>
            <person name="Zaremba-Niedwiedzka K."/>
            <person name="Spang A."/>
            <person name="Wolf Y.I."/>
            <person name="Koonin E.V."/>
            <person name="Ettema T.J."/>
        </authorList>
    </citation>
    <scope>NUCLEOTIDE SEQUENCE</scope>
</reference>
<gene>
    <name evidence="1" type="ORF">LCMAC103_03660</name>
</gene>
<organism evidence="1">
    <name type="scientific">Marseillevirus LCMAC103</name>
    <dbReference type="NCBI Taxonomy" id="2506604"/>
    <lineage>
        <taxon>Viruses</taxon>
        <taxon>Varidnaviria</taxon>
        <taxon>Bamfordvirae</taxon>
        <taxon>Nucleocytoviricota</taxon>
        <taxon>Megaviricetes</taxon>
        <taxon>Pimascovirales</taxon>
        <taxon>Pimascovirales incertae sedis</taxon>
        <taxon>Marseilleviridae</taxon>
    </lineage>
</organism>
<accession>A0A481YV29</accession>
<evidence type="ECO:0000313" key="1">
    <source>
        <dbReference type="EMBL" id="QBK87022.1"/>
    </source>
</evidence>
<proteinExistence type="predicted"/>
<sequence length="192" mass="21480">MASACLSPRDEDFVFYDADGEHVYCYESDGEVDEPESPQREVAPFGSCDRRVPGDSAWRFPCPGPAPMVKIVGYMADQTLAQDLNNQAPLEALCRAYKTPTTHQNTHQTHIKHTPNTHQGKDAIELAATKLEAICRQLGLFPDEKLVDVLAVVVAFMYDFTQKADSADTKEKRFVPKGKLLRERMRTADCES</sequence>
<name>A0A481YV29_9VIRU</name>
<protein>
    <submittedName>
        <fullName evidence="1">Uncharacterized protein</fullName>
    </submittedName>
</protein>